<feature type="chain" id="PRO_5041705967" description="Lipoprotein" evidence="1">
    <location>
        <begin position="26"/>
        <end position="489"/>
    </location>
</feature>
<accession>A0AA86N0F2</accession>
<name>A0AA86N0F2_9BACT</name>
<evidence type="ECO:0000313" key="2">
    <source>
        <dbReference type="EMBL" id="CAI4032379.1"/>
    </source>
</evidence>
<evidence type="ECO:0008006" key="4">
    <source>
        <dbReference type="Google" id="ProtNLM"/>
    </source>
</evidence>
<sequence>MFRRFPTTASVLLLLILCLLAPACASGPNRYQLVEQNLLAGNPVQADAVLQQAEEDYGSKSLVLYGMDRGVVLQLAGRYEDSNRLLSLAEDEIERLYTRKIRNEALSFLLNDNELPFEGDPYEQVMLNVVKAVNYALLQDWSGALVEARRIDHRLNVIADRETGKTAYRDDGFARYLTGMLYEIGGDQNNAFVAYRRAYDAYQANRGWARTAAPSSLKSDLLRTADGLHLTAEAEEYRRQFPDTTWEPVSSREHLAQVILISYNGRAPFRLDQFLDVPLGLDAARLVLLARGYGGGSQRTRAADSLLYGLNGRIVRVAIPRLIPQRSQVTAGHLSLTGESGTFTARTEIVHDLTALAEKSLSDQLPGIMVRAAARAAVKYGLAEGIEQGVRSATRPRSRNGERDDLEWVAFVVGSLLKTMAVATEEADKRCWQTLPAQIQVARLWVPAGEYDLRVRSLTMQGGLAKPETATHVTLRAGDTRFFVERALQ</sequence>
<evidence type="ECO:0000256" key="1">
    <source>
        <dbReference type="SAM" id="SignalP"/>
    </source>
</evidence>
<dbReference type="AlphaFoldDB" id="A0AA86N0F2"/>
<dbReference type="RefSeq" id="WP_289269108.1">
    <property type="nucleotide sequence ID" value="NZ_OX365700.1"/>
</dbReference>
<keyword evidence="1" id="KW-0732">Signal</keyword>
<gene>
    <name evidence="2" type="ORF">DNFV4_02809</name>
</gene>
<feature type="signal peptide" evidence="1">
    <location>
        <begin position="1"/>
        <end position="25"/>
    </location>
</feature>
<dbReference type="Proteomes" id="UP001179121">
    <property type="component" value="Chromosome"/>
</dbReference>
<keyword evidence="3" id="KW-1185">Reference proteome</keyword>
<dbReference type="EMBL" id="OX365700">
    <property type="protein sequence ID" value="CAI4032379.1"/>
    <property type="molecule type" value="Genomic_DNA"/>
</dbReference>
<dbReference type="KEGG" id="nti:DNFV4_02809"/>
<organism evidence="2 3">
    <name type="scientific">Nitrospira tepida</name>
    <dbReference type="NCBI Taxonomy" id="2973512"/>
    <lineage>
        <taxon>Bacteria</taxon>
        <taxon>Pseudomonadati</taxon>
        <taxon>Nitrospirota</taxon>
        <taxon>Nitrospiria</taxon>
        <taxon>Nitrospirales</taxon>
        <taxon>Nitrospiraceae</taxon>
        <taxon>Nitrospira</taxon>
    </lineage>
</organism>
<proteinExistence type="predicted"/>
<reference evidence="2" key="1">
    <citation type="submission" date="2022-10" db="EMBL/GenBank/DDBJ databases">
        <authorList>
            <person name="Koch H."/>
        </authorList>
    </citation>
    <scope>NUCLEOTIDE SEQUENCE</scope>
    <source>
        <strain evidence="2">DNF</strain>
    </source>
</reference>
<protein>
    <recommendedName>
        <fullName evidence="4">Lipoprotein</fullName>
    </recommendedName>
</protein>
<evidence type="ECO:0000313" key="3">
    <source>
        <dbReference type="Proteomes" id="UP001179121"/>
    </source>
</evidence>